<dbReference type="Proteomes" id="UP000663873">
    <property type="component" value="Unassembled WGS sequence"/>
</dbReference>
<evidence type="ECO:0000313" key="2">
    <source>
        <dbReference type="EMBL" id="CAF4553736.1"/>
    </source>
</evidence>
<evidence type="ECO:0000313" key="4">
    <source>
        <dbReference type="Proteomes" id="UP000663873"/>
    </source>
</evidence>
<dbReference type="EMBL" id="CAJNXB010000053">
    <property type="protein sequence ID" value="CAF3008240.1"/>
    <property type="molecule type" value="Genomic_DNA"/>
</dbReference>
<organism evidence="1 3">
    <name type="scientific">Rotaria socialis</name>
    <dbReference type="NCBI Taxonomy" id="392032"/>
    <lineage>
        <taxon>Eukaryota</taxon>
        <taxon>Metazoa</taxon>
        <taxon>Spiralia</taxon>
        <taxon>Gnathifera</taxon>
        <taxon>Rotifera</taxon>
        <taxon>Eurotatoria</taxon>
        <taxon>Bdelloidea</taxon>
        <taxon>Philodinida</taxon>
        <taxon>Philodinidae</taxon>
        <taxon>Rotaria</taxon>
    </lineage>
</organism>
<sequence>MTDSKPIVPSFVVQEEGSRKVLVYLNIPELKVKRSFPNFIKKVPANGEQRTLNFQHQSLTFTIHVQTKTRESKVYSLSVARLPGKIRPEQCFIKYQRGGCWATLIKSEQMSWMNRICDDFTPGLDIQENDNRMEEASAPAE</sequence>
<reference evidence="1" key="1">
    <citation type="submission" date="2021-02" db="EMBL/GenBank/DDBJ databases">
        <authorList>
            <person name="Nowell W R."/>
        </authorList>
    </citation>
    <scope>NUCLEOTIDE SEQUENCE</scope>
</reference>
<gene>
    <name evidence="1" type="ORF">TIS948_LOCUS1813</name>
    <name evidence="2" type="ORF">UJA718_LOCUS29527</name>
</gene>
<keyword evidence="4" id="KW-1185">Reference proteome</keyword>
<proteinExistence type="predicted"/>
<dbReference type="Proteomes" id="UP000663825">
    <property type="component" value="Unassembled WGS sequence"/>
</dbReference>
<dbReference type="AlphaFoldDB" id="A0A817LCA3"/>
<comment type="caution">
    <text evidence="1">The sequence shown here is derived from an EMBL/GenBank/DDBJ whole genome shotgun (WGS) entry which is preliminary data.</text>
</comment>
<dbReference type="SUPFAM" id="SSF49764">
    <property type="entry name" value="HSP20-like chaperones"/>
    <property type="match status" value="1"/>
</dbReference>
<dbReference type="EMBL" id="CAJOBP010009507">
    <property type="protein sequence ID" value="CAF4553736.1"/>
    <property type="molecule type" value="Genomic_DNA"/>
</dbReference>
<dbReference type="Gene3D" id="2.60.40.790">
    <property type="match status" value="1"/>
</dbReference>
<evidence type="ECO:0000313" key="1">
    <source>
        <dbReference type="EMBL" id="CAF3008240.1"/>
    </source>
</evidence>
<evidence type="ECO:0000313" key="3">
    <source>
        <dbReference type="Proteomes" id="UP000663825"/>
    </source>
</evidence>
<accession>A0A817LCA3</accession>
<dbReference type="InterPro" id="IPR008978">
    <property type="entry name" value="HSP20-like_chaperone"/>
</dbReference>
<protein>
    <submittedName>
        <fullName evidence="1">Uncharacterized protein</fullName>
    </submittedName>
</protein>
<name>A0A817LCA3_9BILA</name>
<dbReference type="OrthoDB" id="6060101at2759"/>